<dbReference type="RefSeq" id="WP_215369601.1">
    <property type="nucleotide sequence ID" value="NZ_JAGTIS010000001.1"/>
</dbReference>
<gene>
    <name evidence="8" type="ORF">J7302_02010</name>
</gene>
<evidence type="ECO:0000256" key="6">
    <source>
        <dbReference type="SAM" id="Phobius"/>
    </source>
</evidence>
<evidence type="ECO:0000256" key="1">
    <source>
        <dbReference type="ARBA" id="ARBA00004127"/>
    </source>
</evidence>
<feature type="region of interest" description="Disordered" evidence="5">
    <location>
        <begin position="110"/>
        <end position="134"/>
    </location>
</feature>
<dbReference type="InterPro" id="IPR003807">
    <property type="entry name" value="DUF202"/>
</dbReference>
<dbReference type="EMBL" id="JAGTIS010000001">
    <property type="protein sequence ID" value="MBT8764917.1"/>
    <property type="molecule type" value="Genomic_DNA"/>
</dbReference>
<protein>
    <submittedName>
        <fullName evidence="8">DUF202 domain-containing protein</fullName>
    </submittedName>
</protein>
<evidence type="ECO:0000256" key="5">
    <source>
        <dbReference type="SAM" id="MobiDB-lite"/>
    </source>
</evidence>
<feature type="transmembrane region" description="Helical" evidence="6">
    <location>
        <begin position="71"/>
        <end position="92"/>
    </location>
</feature>
<keyword evidence="9" id="KW-1185">Reference proteome</keyword>
<evidence type="ECO:0000259" key="7">
    <source>
        <dbReference type="Pfam" id="PF02656"/>
    </source>
</evidence>
<feature type="transmembrane region" description="Helical" evidence="6">
    <location>
        <begin position="23"/>
        <end position="50"/>
    </location>
</feature>
<evidence type="ECO:0000313" key="8">
    <source>
        <dbReference type="EMBL" id="MBT8764917.1"/>
    </source>
</evidence>
<evidence type="ECO:0000256" key="3">
    <source>
        <dbReference type="ARBA" id="ARBA00022989"/>
    </source>
</evidence>
<feature type="compositionally biased region" description="Polar residues" evidence="5">
    <location>
        <begin position="112"/>
        <end position="134"/>
    </location>
</feature>
<keyword evidence="2 6" id="KW-0812">Transmembrane</keyword>
<evidence type="ECO:0000256" key="4">
    <source>
        <dbReference type="ARBA" id="ARBA00023136"/>
    </source>
</evidence>
<feature type="domain" description="DUF202" evidence="7">
    <location>
        <begin position="4"/>
        <end position="93"/>
    </location>
</feature>
<comment type="caution">
    <text evidence="8">The sequence shown here is derived from an EMBL/GenBank/DDBJ whole genome shotgun (WGS) entry which is preliminary data.</text>
</comment>
<proteinExistence type="predicted"/>
<evidence type="ECO:0000256" key="2">
    <source>
        <dbReference type="ARBA" id="ARBA00022692"/>
    </source>
</evidence>
<evidence type="ECO:0000313" key="9">
    <source>
        <dbReference type="Proteomes" id="UP001519667"/>
    </source>
</evidence>
<accession>A0ABS5XBA0</accession>
<dbReference type="Proteomes" id="UP001519667">
    <property type="component" value="Unassembled WGS sequence"/>
</dbReference>
<comment type="subcellular location">
    <subcellularLocation>
        <location evidence="1">Endomembrane system</location>
        <topology evidence="1">Multi-pass membrane protein</topology>
    </subcellularLocation>
</comment>
<name>A0ABS5XBA0_9GAMM</name>
<dbReference type="Pfam" id="PF02656">
    <property type="entry name" value="DUF202"/>
    <property type="match status" value="1"/>
</dbReference>
<reference evidence="8 9" key="1">
    <citation type="submission" date="2021-04" db="EMBL/GenBank/DDBJ databases">
        <title>Pseudomonas boanensis sp. nov., a bacterium isolated from river water used for household purposes in Boane District, Mozambique.</title>
        <authorList>
            <person name="Nicklasson M."/>
            <person name="Martin-Rodriguez A.J."/>
            <person name="Thorell K."/>
            <person name="Neves L."/>
            <person name="Mussagy A."/>
            <person name="Rydberg H.A."/>
            <person name="Hernroth B."/>
            <person name="Svensson-Stadler L."/>
            <person name="Sjoling A."/>
        </authorList>
    </citation>
    <scope>NUCLEOTIDE SEQUENCE [LARGE SCALE GENOMIC DNA]</scope>
    <source>
        <strain evidence="8 9">DB1</strain>
    </source>
</reference>
<keyword evidence="3 6" id="KW-1133">Transmembrane helix</keyword>
<sequence length="134" mass="14605">MSTDNGLQAERTELAWRRTQVSLLVIACLALRGQAPWVVLIALSTAGILGERQGRRYQRSLAMLRDERGRASLGKVVFTGLALVTMALLAMLNAVRDTTEDAGEKLMPAPFSTAQGPTFPSHPWSTPDLTIRSI</sequence>
<keyword evidence="4 6" id="KW-0472">Membrane</keyword>
<organism evidence="8 9">
    <name type="scientific">Metapseudomonas boanensis</name>
    <dbReference type="NCBI Taxonomy" id="2822138"/>
    <lineage>
        <taxon>Bacteria</taxon>
        <taxon>Pseudomonadati</taxon>
        <taxon>Pseudomonadota</taxon>
        <taxon>Gammaproteobacteria</taxon>
        <taxon>Pseudomonadales</taxon>
        <taxon>Pseudomonadaceae</taxon>
        <taxon>Metapseudomonas</taxon>
    </lineage>
</organism>